<dbReference type="InterPro" id="IPR010633">
    <property type="entry name" value="Phage_lambda_GpZ"/>
</dbReference>
<accession>A0A1R7Q9K3</accession>
<sequence length="169" mass="19333">MISLDISAQGIEAIIAELEPTEKQVNVALSRTLNRMSKWVQTRTVKGLSAELQVIQKVMRRRMRKTSIQKTNTGWTIKLWYGLNGISLIHLNARETKKGVTAGKHKRDGAFIAKGQVFKRSGKGRLPIEKQTLEIKAKADSYLEDQAFSSGYQDQFFKTLEHELKWQMR</sequence>
<evidence type="ECO:0000313" key="1">
    <source>
        <dbReference type="EMBL" id="SJX20943.1"/>
    </source>
</evidence>
<dbReference type="RefSeq" id="WP_087011064.1">
    <property type="nucleotide sequence ID" value="NZ_FUUY01000001.1"/>
</dbReference>
<evidence type="ECO:0000313" key="2">
    <source>
        <dbReference type="Proteomes" id="UP000196240"/>
    </source>
</evidence>
<name>A0A1R7Q9K3_ACIJO</name>
<protein>
    <submittedName>
        <fullName evidence="1">Prophage minor tail protein Z (GPZ)</fullName>
    </submittedName>
</protein>
<reference evidence="1 2" key="1">
    <citation type="submission" date="2017-02" db="EMBL/GenBank/DDBJ databases">
        <authorList>
            <person name="Peterson S.W."/>
        </authorList>
    </citation>
    <scope>NUCLEOTIDE SEQUENCE [LARGE SCALE GENOMIC DNA]</scope>
    <source>
        <strain evidence="1">C6</strain>
    </source>
</reference>
<dbReference type="EMBL" id="FUUY01000001">
    <property type="protein sequence ID" value="SJX20943.1"/>
    <property type="molecule type" value="Genomic_DNA"/>
</dbReference>
<dbReference type="Pfam" id="PF06763">
    <property type="entry name" value="Minor_tail_Z"/>
    <property type="match status" value="1"/>
</dbReference>
<gene>
    <name evidence="1" type="ORF">ACNJC6_00543</name>
</gene>
<organism evidence="1 2">
    <name type="scientific">Acinetobacter johnsonii</name>
    <dbReference type="NCBI Taxonomy" id="40214"/>
    <lineage>
        <taxon>Bacteria</taxon>
        <taxon>Pseudomonadati</taxon>
        <taxon>Pseudomonadota</taxon>
        <taxon>Gammaproteobacteria</taxon>
        <taxon>Moraxellales</taxon>
        <taxon>Moraxellaceae</taxon>
        <taxon>Acinetobacter</taxon>
    </lineage>
</organism>
<proteinExistence type="predicted"/>
<dbReference type="AlphaFoldDB" id="A0A1R7Q9K3"/>
<dbReference type="Proteomes" id="UP000196240">
    <property type="component" value="Unassembled WGS sequence"/>
</dbReference>